<dbReference type="GO" id="GO:0005524">
    <property type="term" value="F:ATP binding"/>
    <property type="evidence" value="ECO:0007669"/>
    <property type="project" value="InterPro"/>
</dbReference>
<dbReference type="Gene3D" id="3.30.470.20">
    <property type="entry name" value="ATP-grasp fold, B domain"/>
    <property type="match status" value="1"/>
</dbReference>
<feature type="non-terminal residue" evidence="3">
    <location>
        <position position="1"/>
    </location>
</feature>
<dbReference type="EMBL" id="CAMXCT020005393">
    <property type="protein sequence ID" value="CAL1165604.1"/>
    <property type="molecule type" value="Genomic_DNA"/>
</dbReference>
<dbReference type="OrthoDB" id="275161at2759"/>
<reference evidence="3" key="1">
    <citation type="submission" date="2022-10" db="EMBL/GenBank/DDBJ databases">
        <authorList>
            <person name="Chen Y."/>
            <person name="Dougan E. K."/>
            <person name="Chan C."/>
            <person name="Rhodes N."/>
            <person name="Thang M."/>
        </authorList>
    </citation>
    <scope>NUCLEOTIDE SEQUENCE</scope>
</reference>
<gene>
    <name evidence="3" type="ORF">C1SCF055_LOCUS37313</name>
</gene>
<evidence type="ECO:0000313" key="3">
    <source>
        <dbReference type="EMBL" id="CAI4012229.1"/>
    </source>
</evidence>
<feature type="domain" description="Pyruvate phosphate dikinase AMP/ATP-binding" evidence="2">
    <location>
        <begin position="158"/>
        <end position="210"/>
    </location>
</feature>
<proteinExistence type="inferred from homology"/>
<organism evidence="3">
    <name type="scientific">Cladocopium goreaui</name>
    <dbReference type="NCBI Taxonomy" id="2562237"/>
    <lineage>
        <taxon>Eukaryota</taxon>
        <taxon>Sar</taxon>
        <taxon>Alveolata</taxon>
        <taxon>Dinophyceae</taxon>
        <taxon>Suessiales</taxon>
        <taxon>Symbiodiniaceae</taxon>
        <taxon>Cladocopium</taxon>
    </lineage>
</organism>
<dbReference type="GO" id="GO:0016301">
    <property type="term" value="F:kinase activity"/>
    <property type="evidence" value="ECO:0007669"/>
    <property type="project" value="InterPro"/>
</dbReference>
<sequence length="282" mass="31479">MERAKQRREVTDDHELLPEDLEQLVSDYKTAVHLELGVPFPEDPEEQLWGAIGAVFNSWMNPRAKTYRQLHGMPESWGTAVNVQAMVFGNLGKDCATGVAFTRNPSSGLNDVYGEWLANAQGEDVLLGRRRPQEMTIKARLAQRGEMPSLEEAMPNLFRELSAVCRQLEDHYKDMQDIEFTIQQGKLYMLQTRTGKRTAHAAVQIAVDLAQEGLISKGSALLRLKPELITQLLHPTLDVSSTDRWQRLTRGLPASPGAATGKVVFTADEAEKRSRNGEKVVG</sequence>
<evidence type="ECO:0000259" key="2">
    <source>
        <dbReference type="Pfam" id="PF01326"/>
    </source>
</evidence>
<evidence type="ECO:0000313" key="5">
    <source>
        <dbReference type="Proteomes" id="UP001152797"/>
    </source>
</evidence>
<accession>A0A9P1DNK1</accession>
<keyword evidence="4" id="KW-0670">Pyruvate</keyword>
<feature type="domain" description="Pyruvate phosphate dikinase AMP/ATP-binding" evidence="2">
    <location>
        <begin position="45"/>
        <end position="141"/>
    </location>
</feature>
<dbReference type="AlphaFoldDB" id="A0A9P1DNK1"/>
<evidence type="ECO:0000313" key="4">
    <source>
        <dbReference type="EMBL" id="CAL4799541.1"/>
    </source>
</evidence>
<dbReference type="InterPro" id="IPR010121">
    <property type="entry name" value="Pyruvate_phosphate_dikinase"/>
</dbReference>
<dbReference type="PANTHER" id="PTHR22931">
    <property type="entry name" value="PHOSPHOENOLPYRUVATE DIKINASE-RELATED"/>
    <property type="match status" value="1"/>
</dbReference>
<dbReference type="Pfam" id="PF01326">
    <property type="entry name" value="PPDK_N"/>
    <property type="match status" value="2"/>
</dbReference>
<keyword evidence="5" id="KW-1185">Reference proteome</keyword>
<dbReference type="Gene3D" id="3.50.30.10">
    <property type="entry name" value="Phosphohistidine domain"/>
    <property type="match status" value="1"/>
</dbReference>
<protein>
    <submittedName>
        <fullName evidence="4">Pyruvate, phosphate dikinase</fullName>
    </submittedName>
</protein>
<dbReference type="PANTHER" id="PTHR22931:SF9">
    <property type="entry name" value="PYRUVATE, PHOSPHATE DIKINASE 1, CHLOROPLASTIC"/>
    <property type="match status" value="1"/>
</dbReference>
<reference evidence="4 5" key="2">
    <citation type="submission" date="2024-05" db="EMBL/GenBank/DDBJ databases">
        <authorList>
            <person name="Chen Y."/>
            <person name="Shah S."/>
            <person name="Dougan E. K."/>
            <person name="Thang M."/>
            <person name="Chan C."/>
        </authorList>
    </citation>
    <scope>NUCLEOTIDE SEQUENCE [LARGE SCALE GENOMIC DNA]</scope>
</reference>
<dbReference type="Gene3D" id="1.10.189.10">
    <property type="entry name" value="Pyruvate Phosphate Dikinase, domain 2"/>
    <property type="match status" value="1"/>
</dbReference>
<evidence type="ECO:0000256" key="1">
    <source>
        <dbReference type="ARBA" id="ARBA00007837"/>
    </source>
</evidence>
<dbReference type="Gene3D" id="3.30.1490.20">
    <property type="entry name" value="ATP-grasp fold, A domain"/>
    <property type="match status" value="1"/>
</dbReference>
<dbReference type="GO" id="GO:0050242">
    <property type="term" value="F:pyruvate, phosphate dikinase activity"/>
    <property type="evidence" value="ECO:0007669"/>
    <property type="project" value="InterPro"/>
</dbReference>
<dbReference type="InterPro" id="IPR002192">
    <property type="entry name" value="PPDK_AMP/ATP-bd"/>
</dbReference>
<comment type="caution">
    <text evidence="3">The sequence shown here is derived from an EMBL/GenBank/DDBJ whole genome shotgun (WGS) entry which is preliminary data.</text>
</comment>
<dbReference type="Proteomes" id="UP001152797">
    <property type="component" value="Unassembled WGS sequence"/>
</dbReference>
<dbReference type="EMBL" id="CAMXCT030005393">
    <property type="protein sequence ID" value="CAL4799541.1"/>
    <property type="molecule type" value="Genomic_DNA"/>
</dbReference>
<dbReference type="EMBL" id="CAMXCT010005393">
    <property type="protein sequence ID" value="CAI4012229.1"/>
    <property type="molecule type" value="Genomic_DNA"/>
</dbReference>
<comment type="similarity">
    <text evidence="1">Belongs to the PEP-utilizing enzyme family.</text>
</comment>
<dbReference type="InterPro" id="IPR013815">
    <property type="entry name" value="ATP_grasp_subdomain_1"/>
</dbReference>
<name>A0A9P1DNK1_9DINO</name>
<dbReference type="SUPFAM" id="SSF56059">
    <property type="entry name" value="Glutathione synthetase ATP-binding domain-like"/>
    <property type="match status" value="1"/>
</dbReference>